<evidence type="ECO:0000256" key="7">
    <source>
        <dbReference type="ARBA" id="ARBA00022695"/>
    </source>
</evidence>
<comment type="similarity">
    <text evidence="15">Belongs to the ribF family.</text>
</comment>
<keyword evidence="12" id="KW-0511">Multifunctional enzyme</keyword>
<keyword evidence="8 15" id="KW-0547">Nucleotide-binding</keyword>
<accession>A0A1E2RYA5</accession>
<dbReference type="GO" id="GO:0005524">
    <property type="term" value="F:ATP binding"/>
    <property type="evidence" value="ECO:0007669"/>
    <property type="project" value="UniProtKB-UniRule"/>
</dbReference>
<dbReference type="GO" id="GO:0009231">
    <property type="term" value="P:riboflavin biosynthetic process"/>
    <property type="evidence" value="ECO:0007669"/>
    <property type="project" value="InterPro"/>
</dbReference>
<evidence type="ECO:0000256" key="14">
    <source>
        <dbReference type="ARBA" id="ARBA00049494"/>
    </source>
</evidence>
<evidence type="ECO:0000256" key="3">
    <source>
        <dbReference type="ARBA" id="ARBA00005201"/>
    </source>
</evidence>
<evidence type="ECO:0000256" key="10">
    <source>
        <dbReference type="ARBA" id="ARBA00022827"/>
    </source>
</evidence>
<dbReference type="UniPathway" id="UPA00276">
    <property type="reaction ID" value="UER00406"/>
</dbReference>
<dbReference type="PIRSF" id="PIRSF004491">
    <property type="entry name" value="FAD_Synth"/>
    <property type="match status" value="1"/>
</dbReference>
<keyword evidence="6 15" id="KW-0808">Transferase</keyword>
<dbReference type="EMBL" id="MASI01000004">
    <property type="protein sequence ID" value="ODA67201.1"/>
    <property type="molecule type" value="Genomic_DNA"/>
</dbReference>
<dbReference type="InterPro" id="IPR015865">
    <property type="entry name" value="Riboflavin_kinase_bac/euk"/>
</dbReference>
<evidence type="ECO:0000256" key="8">
    <source>
        <dbReference type="ARBA" id="ARBA00022741"/>
    </source>
</evidence>
<keyword evidence="11 15" id="KW-0067">ATP-binding</keyword>
<evidence type="ECO:0000256" key="11">
    <source>
        <dbReference type="ARBA" id="ARBA00022840"/>
    </source>
</evidence>
<comment type="pathway">
    <text evidence="2 15">Cofactor biosynthesis; FAD biosynthesis; FAD from FMN: step 1/1.</text>
</comment>
<dbReference type="GO" id="GO:0003919">
    <property type="term" value="F:FMN adenylyltransferase activity"/>
    <property type="evidence" value="ECO:0007669"/>
    <property type="project" value="UniProtKB-UniRule"/>
</dbReference>
<evidence type="ECO:0000256" key="15">
    <source>
        <dbReference type="PIRNR" id="PIRNR004491"/>
    </source>
</evidence>
<comment type="function">
    <text evidence="1">Catalyzes the phosphorylation of riboflavin to FMN followed by the adenylation of FMN to FAD.</text>
</comment>
<dbReference type="EC" id="2.7.1.26" evidence="15"/>
<keyword evidence="10 15" id="KW-0274">FAD</keyword>
<dbReference type="PANTHER" id="PTHR22749">
    <property type="entry name" value="RIBOFLAVIN KINASE/FMN ADENYLYLTRANSFERASE"/>
    <property type="match status" value="1"/>
</dbReference>
<protein>
    <recommendedName>
        <fullName evidence="15">Riboflavin biosynthesis protein</fullName>
    </recommendedName>
    <domain>
        <recommendedName>
            <fullName evidence="15">Riboflavin kinase</fullName>
            <ecNumber evidence="15">2.7.1.26</ecNumber>
        </recommendedName>
        <alternativeName>
            <fullName evidence="15">Flavokinase</fullName>
        </alternativeName>
    </domain>
    <domain>
        <recommendedName>
            <fullName evidence="15">FMN adenylyltransferase</fullName>
            <ecNumber evidence="15">2.7.7.2</ecNumber>
        </recommendedName>
        <alternativeName>
            <fullName evidence="15">FAD pyrophosphorylase</fullName>
        </alternativeName>
        <alternativeName>
            <fullName evidence="15">FAD synthase</fullName>
        </alternativeName>
    </domain>
</protein>
<evidence type="ECO:0000256" key="9">
    <source>
        <dbReference type="ARBA" id="ARBA00022777"/>
    </source>
</evidence>
<dbReference type="NCBIfam" id="NF004160">
    <property type="entry name" value="PRK05627.1-3"/>
    <property type="match status" value="1"/>
</dbReference>
<dbReference type="EC" id="2.7.7.2" evidence="15"/>
<dbReference type="PANTHER" id="PTHR22749:SF6">
    <property type="entry name" value="RIBOFLAVIN KINASE"/>
    <property type="match status" value="1"/>
</dbReference>
<keyword evidence="18" id="KW-1185">Reference proteome</keyword>
<dbReference type="InterPro" id="IPR023468">
    <property type="entry name" value="Riboflavin_kinase"/>
</dbReference>
<dbReference type="RefSeq" id="WP_069095204.1">
    <property type="nucleotide sequence ID" value="NZ_MASI01000004.1"/>
</dbReference>
<gene>
    <name evidence="17" type="ORF">A7A08_01948</name>
</gene>
<name>A0A1E2RYA5_9HYPH</name>
<evidence type="ECO:0000256" key="1">
    <source>
        <dbReference type="ARBA" id="ARBA00002121"/>
    </source>
</evidence>
<dbReference type="GO" id="GO:0009398">
    <property type="term" value="P:FMN biosynthetic process"/>
    <property type="evidence" value="ECO:0007669"/>
    <property type="project" value="UniProtKB-UniRule"/>
</dbReference>
<dbReference type="OrthoDB" id="9803667at2"/>
<dbReference type="SUPFAM" id="SSF82114">
    <property type="entry name" value="Riboflavin kinase-like"/>
    <property type="match status" value="1"/>
</dbReference>
<evidence type="ECO:0000256" key="6">
    <source>
        <dbReference type="ARBA" id="ARBA00022679"/>
    </source>
</evidence>
<keyword evidence="9 15" id="KW-0418">Kinase</keyword>
<dbReference type="GO" id="GO:0006747">
    <property type="term" value="P:FAD biosynthetic process"/>
    <property type="evidence" value="ECO:0007669"/>
    <property type="project" value="UniProtKB-UniRule"/>
</dbReference>
<dbReference type="Gene3D" id="3.40.50.620">
    <property type="entry name" value="HUPs"/>
    <property type="match status" value="1"/>
</dbReference>
<dbReference type="STRING" id="1177755.A7A08_01948"/>
<dbReference type="SUPFAM" id="SSF52374">
    <property type="entry name" value="Nucleotidylyl transferase"/>
    <property type="match status" value="1"/>
</dbReference>
<dbReference type="AlphaFoldDB" id="A0A1E2RYA5"/>
<dbReference type="Gene3D" id="2.40.30.30">
    <property type="entry name" value="Riboflavin kinase-like"/>
    <property type="match status" value="1"/>
</dbReference>
<dbReference type="PATRIC" id="fig|1177755.3.peg.1952"/>
<dbReference type="InterPro" id="IPR002606">
    <property type="entry name" value="Riboflavin_kinase_bac"/>
</dbReference>
<dbReference type="InterPro" id="IPR014729">
    <property type="entry name" value="Rossmann-like_a/b/a_fold"/>
</dbReference>
<evidence type="ECO:0000256" key="4">
    <source>
        <dbReference type="ARBA" id="ARBA00022630"/>
    </source>
</evidence>
<evidence type="ECO:0000313" key="18">
    <source>
        <dbReference type="Proteomes" id="UP000095087"/>
    </source>
</evidence>
<comment type="catalytic activity">
    <reaction evidence="14 15">
        <text>FMN + ATP + H(+) = FAD + diphosphate</text>
        <dbReference type="Rhea" id="RHEA:17237"/>
        <dbReference type="ChEBI" id="CHEBI:15378"/>
        <dbReference type="ChEBI" id="CHEBI:30616"/>
        <dbReference type="ChEBI" id="CHEBI:33019"/>
        <dbReference type="ChEBI" id="CHEBI:57692"/>
        <dbReference type="ChEBI" id="CHEBI:58210"/>
        <dbReference type="EC" id="2.7.7.2"/>
    </reaction>
</comment>
<comment type="caution">
    <text evidence="17">The sequence shown here is derived from an EMBL/GenBank/DDBJ whole genome shotgun (WGS) entry which is preliminary data.</text>
</comment>
<evidence type="ECO:0000256" key="5">
    <source>
        <dbReference type="ARBA" id="ARBA00022643"/>
    </source>
</evidence>
<proteinExistence type="inferred from homology"/>
<dbReference type="InterPro" id="IPR023465">
    <property type="entry name" value="Riboflavin_kinase_dom_sf"/>
</dbReference>
<dbReference type="NCBIfam" id="TIGR00083">
    <property type="entry name" value="ribF"/>
    <property type="match status" value="1"/>
</dbReference>
<dbReference type="FunFam" id="3.40.50.620:FF:000021">
    <property type="entry name" value="Riboflavin biosynthesis protein"/>
    <property type="match status" value="1"/>
</dbReference>
<feature type="domain" description="Riboflavin kinase" evidence="16">
    <location>
        <begin position="183"/>
        <end position="306"/>
    </location>
</feature>
<keyword evidence="7 15" id="KW-0548">Nucleotidyltransferase</keyword>
<organism evidence="17 18">
    <name type="scientific">Methyloligella halotolerans</name>
    <dbReference type="NCBI Taxonomy" id="1177755"/>
    <lineage>
        <taxon>Bacteria</taxon>
        <taxon>Pseudomonadati</taxon>
        <taxon>Pseudomonadota</taxon>
        <taxon>Alphaproteobacteria</taxon>
        <taxon>Hyphomicrobiales</taxon>
        <taxon>Hyphomicrobiaceae</taxon>
        <taxon>Methyloligella</taxon>
    </lineage>
</organism>
<dbReference type="Proteomes" id="UP000095087">
    <property type="component" value="Unassembled WGS sequence"/>
</dbReference>
<reference evidence="17 18" key="1">
    <citation type="submission" date="2016-07" db="EMBL/GenBank/DDBJ databases">
        <title>Draft genome sequence of Methyloligella halotolerans C2T (VKM B-2706T=CCUG 61687T=DSM 25045T), a halotolerant polyhydroxybutyrate accumulating methylotroph.</title>
        <authorList>
            <person name="Vasilenko O.V."/>
            <person name="Doronina N.V."/>
            <person name="Poroshina M.N."/>
            <person name="Tarlachkov S.V."/>
            <person name="Trotsenko Y.A."/>
        </authorList>
    </citation>
    <scope>NUCLEOTIDE SEQUENCE [LARGE SCALE GENOMIC DNA]</scope>
    <source>
        <strain evidence="17 18">VKM B-2706</strain>
    </source>
</reference>
<evidence type="ECO:0000259" key="16">
    <source>
        <dbReference type="SMART" id="SM00904"/>
    </source>
</evidence>
<comment type="pathway">
    <text evidence="3 15">Cofactor biosynthesis; FMN biosynthesis; FMN from riboflavin (ATP route): step 1/1.</text>
</comment>
<keyword evidence="4 15" id="KW-0285">Flavoprotein</keyword>
<dbReference type="CDD" id="cd02064">
    <property type="entry name" value="FAD_synthetase_N"/>
    <property type="match status" value="1"/>
</dbReference>
<comment type="catalytic activity">
    <reaction evidence="13 15">
        <text>riboflavin + ATP = FMN + ADP + H(+)</text>
        <dbReference type="Rhea" id="RHEA:14357"/>
        <dbReference type="ChEBI" id="CHEBI:15378"/>
        <dbReference type="ChEBI" id="CHEBI:30616"/>
        <dbReference type="ChEBI" id="CHEBI:57986"/>
        <dbReference type="ChEBI" id="CHEBI:58210"/>
        <dbReference type="ChEBI" id="CHEBI:456216"/>
        <dbReference type="EC" id="2.7.1.26"/>
    </reaction>
</comment>
<dbReference type="Pfam" id="PF06574">
    <property type="entry name" value="FAD_syn"/>
    <property type="match status" value="1"/>
</dbReference>
<dbReference type="InterPro" id="IPR015864">
    <property type="entry name" value="FAD_synthase"/>
</dbReference>
<evidence type="ECO:0000256" key="12">
    <source>
        <dbReference type="ARBA" id="ARBA00023268"/>
    </source>
</evidence>
<dbReference type="SMART" id="SM00904">
    <property type="entry name" value="Flavokinase"/>
    <property type="match status" value="1"/>
</dbReference>
<evidence type="ECO:0000313" key="17">
    <source>
        <dbReference type="EMBL" id="ODA67201.1"/>
    </source>
</evidence>
<dbReference type="GO" id="GO:0008531">
    <property type="term" value="F:riboflavin kinase activity"/>
    <property type="evidence" value="ECO:0007669"/>
    <property type="project" value="UniProtKB-UniRule"/>
</dbReference>
<dbReference type="Pfam" id="PF01687">
    <property type="entry name" value="Flavokinase"/>
    <property type="match status" value="1"/>
</dbReference>
<evidence type="ECO:0000256" key="13">
    <source>
        <dbReference type="ARBA" id="ARBA00047880"/>
    </source>
</evidence>
<sequence length="317" mass="34682">MDVVHGWRDVPATVRDSVVAIGNFDGVHRGHQTVIRRAIDIARAESRKSGAILFEPHPVEFFAPEKPFFRLTPLPVKLELLSELGLDEVIVLDFDAVLSALSADDFTKQVIAEGIGASHVVVGYDFNYGKGRSGSTEDLKRLSAELGFDVTVVEPVTGEGGTYSSSRARDHLRRGEVREAAGTLGYWWRIRGPVESGAGRGKGLGFPTVNLKLHPGQDLAHGIYAVRVVVDGQPYDAAGYLGKRPTFDSGAPIFEAFLFDFDGDLYGKTVEIQFIDHIREDRTYETPEALSEQMDLDCKEIEQVLRTAPKSPVAGGI</sequence>
<evidence type="ECO:0000256" key="2">
    <source>
        <dbReference type="ARBA" id="ARBA00004726"/>
    </source>
</evidence>
<keyword evidence="5 15" id="KW-0288">FMN</keyword>
<dbReference type="UniPathway" id="UPA00277">
    <property type="reaction ID" value="UER00407"/>
</dbReference>